<dbReference type="AlphaFoldDB" id="A0A498I5H2"/>
<evidence type="ECO:0000313" key="1">
    <source>
        <dbReference type="EMBL" id="RXH78756.1"/>
    </source>
</evidence>
<organism evidence="1 2">
    <name type="scientific">Malus domestica</name>
    <name type="common">Apple</name>
    <name type="synonym">Pyrus malus</name>
    <dbReference type="NCBI Taxonomy" id="3750"/>
    <lineage>
        <taxon>Eukaryota</taxon>
        <taxon>Viridiplantae</taxon>
        <taxon>Streptophyta</taxon>
        <taxon>Embryophyta</taxon>
        <taxon>Tracheophyta</taxon>
        <taxon>Spermatophyta</taxon>
        <taxon>Magnoliopsida</taxon>
        <taxon>eudicotyledons</taxon>
        <taxon>Gunneridae</taxon>
        <taxon>Pentapetalae</taxon>
        <taxon>rosids</taxon>
        <taxon>fabids</taxon>
        <taxon>Rosales</taxon>
        <taxon>Rosaceae</taxon>
        <taxon>Amygdaloideae</taxon>
        <taxon>Maleae</taxon>
        <taxon>Malus</taxon>
    </lineage>
</organism>
<evidence type="ECO:0000313" key="2">
    <source>
        <dbReference type="Proteomes" id="UP000290289"/>
    </source>
</evidence>
<protein>
    <submittedName>
        <fullName evidence="1">Uncharacterized protein</fullName>
    </submittedName>
</protein>
<accession>A0A498I5H2</accession>
<name>A0A498I5H2_MALDO</name>
<comment type="caution">
    <text evidence="1">The sequence shown here is derived from an EMBL/GenBank/DDBJ whole genome shotgun (WGS) entry which is preliminary data.</text>
</comment>
<sequence length="307" mass="33277">MSREDPFITSARPASLDCTSVAPAKVGPLALIHQPQRLSSCSTQLIDGSEEEGDVADSHEDHALRPFQCDDRGSFLLSDLVFGGVSSSSQIIRGDEVVPIGSGDLAGVTVHTYAEMLFGRNLPTEDEIGDPPMTVQPADYEISIKGPNLDANKEIIHRISSQTAADIGSHIQMRISKYLAELISVIDILGVDFLLLRVGIAELMCNIPHCPGEWILTRIFGSSLASVSSRESNPMMGDPLGSSCVSSHKQNREGVVGAQREQYRVIVESSPGCGGGLGRDHEAFLELIGFRFHRNFEVKRVRARVIP</sequence>
<keyword evidence="2" id="KW-1185">Reference proteome</keyword>
<proteinExistence type="predicted"/>
<dbReference type="EMBL" id="RDQH01000339">
    <property type="protein sequence ID" value="RXH78756.1"/>
    <property type="molecule type" value="Genomic_DNA"/>
</dbReference>
<dbReference type="Proteomes" id="UP000290289">
    <property type="component" value="Chromosome 13"/>
</dbReference>
<reference evidence="1 2" key="1">
    <citation type="submission" date="2018-10" db="EMBL/GenBank/DDBJ databases">
        <title>A high-quality apple genome assembly.</title>
        <authorList>
            <person name="Hu J."/>
        </authorList>
    </citation>
    <scope>NUCLEOTIDE SEQUENCE [LARGE SCALE GENOMIC DNA]</scope>
    <source>
        <strain evidence="2">cv. HFTH1</strain>
        <tissue evidence="1">Young leaf</tissue>
    </source>
</reference>
<gene>
    <name evidence="1" type="ORF">DVH24_002274</name>
</gene>